<comment type="caution">
    <text evidence="3">The sequence shown here is derived from an EMBL/GenBank/DDBJ whole genome shotgun (WGS) entry which is preliminary data.</text>
</comment>
<name>A0A2V0PCU9_9CHLO</name>
<dbReference type="PANTHER" id="PTHR45958:SF18">
    <property type="entry name" value="U-BOX DOMAIN-CONTAINING PROTEIN"/>
    <property type="match status" value="1"/>
</dbReference>
<dbReference type="EMBL" id="BDRX01000097">
    <property type="protein sequence ID" value="GBF97349.1"/>
    <property type="molecule type" value="Genomic_DNA"/>
</dbReference>
<dbReference type="UniPathway" id="UPA00143"/>
<dbReference type="InterPro" id="IPR059179">
    <property type="entry name" value="MLKL-like_MCAfunc"/>
</dbReference>
<sequence length="438" mass="46055">MDINELVRATHHLVEGMEQLKEDARRLYRFMKRTEVLVSDLRPYSTSNEALASSLVRIEAELSAVKRMLEDCAAKGKISAFMQADHMLASFTAACRRLDAALAVLPSSLPTATDAHDDVASLRASLQKAVFALPQDHGGALAAFREACDAVKGHAAALEEQCKDILQTVCGGRGLSRTEYAASVGDLQREIRTLRAYAVAAAVDSASAPPSGPPSKAASPLPGGAPGPGAAAAAAAAAAAQLPAPGAETRESAELSAYYLRVMLDVLRLANEAEEENVPLEFLCPLSTLIMHDPVVLFESGHSFERQALEDWWANGHRMCPKTGIPLKSKGLNVAPNVQLKEAIHRWTSRGDAALRFRPLLRLLSTASDSNNLLQPAFGLRGEESPASALAGRLEAALGPTPTRTPEPAAPAAANGSGAAPSPAPAPPGPAQLVAETQ</sequence>
<evidence type="ECO:0000313" key="3">
    <source>
        <dbReference type="EMBL" id="GBF97349.1"/>
    </source>
</evidence>
<dbReference type="AlphaFoldDB" id="A0A2V0PCU9"/>
<dbReference type="InterPro" id="IPR045210">
    <property type="entry name" value="RING-Ubox_PUB"/>
</dbReference>
<dbReference type="PROSITE" id="PS51698">
    <property type="entry name" value="U_BOX"/>
    <property type="match status" value="1"/>
</dbReference>
<dbReference type="InterPro" id="IPR052608">
    <property type="entry name" value="U-box_domain_protein"/>
</dbReference>
<dbReference type="GO" id="GO:0016567">
    <property type="term" value="P:protein ubiquitination"/>
    <property type="evidence" value="ECO:0007669"/>
    <property type="project" value="UniProtKB-UniPathway"/>
</dbReference>
<dbReference type="GO" id="GO:0007166">
    <property type="term" value="P:cell surface receptor signaling pathway"/>
    <property type="evidence" value="ECO:0007669"/>
    <property type="project" value="InterPro"/>
</dbReference>
<evidence type="ECO:0000259" key="2">
    <source>
        <dbReference type="PROSITE" id="PS51698"/>
    </source>
</evidence>
<dbReference type="GO" id="GO:0004842">
    <property type="term" value="F:ubiquitin-protein transferase activity"/>
    <property type="evidence" value="ECO:0007669"/>
    <property type="project" value="InterPro"/>
</dbReference>
<dbReference type="OrthoDB" id="2016400at2759"/>
<keyword evidence="4" id="KW-1185">Reference proteome</keyword>
<dbReference type="Proteomes" id="UP000247498">
    <property type="component" value="Unassembled WGS sequence"/>
</dbReference>
<dbReference type="InterPro" id="IPR013083">
    <property type="entry name" value="Znf_RING/FYVE/PHD"/>
</dbReference>
<dbReference type="Gene3D" id="1.20.930.20">
    <property type="entry name" value="Adaptor protein Cbl, N-terminal domain"/>
    <property type="match status" value="1"/>
</dbReference>
<dbReference type="InterPro" id="IPR003613">
    <property type="entry name" value="Ubox_domain"/>
</dbReference>
<dbReference type="SMART" id="SM00504">
    <property type="entry name" value="Ubox"/>
    <property type="match status" value="1"/>
</dbReference>
<dbReference type="InterPro" id="IPR036537">
    <property type="entry name" value="Adaptor_Cbl_N_dom_sf"/>
</dbReference>
<accession>A0A2V0PCU9</accession>
<protein>
    <recommendedName>
        <fullName evidence="2">U-box domain-containing protein</fullName>
    </recommendedName>
</protein>
<feature type="region of interest" description="Disordered" evidence="1">
    <location>
        <begin position="393"/>
        <end position="438"/>
    </location>
</feature>
<proteinExistence type="predicted"/>
<dbReference type="CDD" id="cd16664">
    <property type="entry name" value="RING-Ubox_PUB"/>
    <property type="match status" value="1"/>
</dbReference>
<reference evidence="3 4" key="1">
    <citation type="journal article" date="2018" name="Sci. Rep.">
        <title>Raphidocelis subcapitata (=Pseudokirchneriella subcapitata) provides an insight into genome evolution and environmental adaptations in the Sphaeropleales.</title>
        <authorList>
            <person name="Suzuki S."/>
            <person name="Yamaguchi H."/>
            <person name="Nakajima N."/>
            <person name="Kawachi M."/>
        </authorList>
    </citation>
    <scope>NUCLEOTIDE SEQUENCE [LARGE SCALE GENOMIC DNA]</scope>
    <source>
        <strain evidence="3 4">NIES-35</strain>
    </source>
</reference>
<dbReference type="SUPFAM" id="SSF57850">
    <property type="entry name" value="RING/U-box"/>
    <property type="match status" value="1"/>
</dbReference>
<dbReference type="PANTHER" id="PTHR45958">
    <property type="entry name" value="RING-TYPE E3 UBIQUITIN TRANSFERASE"/>
    <property type="match status" value="1"/>
</dbReference>
<dbReference type="CDD" id="cd21037">
    <property type="entry name" value="MLKL_NTD"/>
    <property type="match status" value="1"/>
</dbReference>
<gene>
    <name evidence="3" type="ORF">Rsub_10996</name>
</gene>
<dbReference type="Gene3D" id="3.30.40.10">
    <property type="entry name" value="Zinc/RING finger domain, C3HC4 (zinc finger)"/>
    <property type="match status" value="1"/>
</dbReference>
<dbReference type="Pfam" id="PF04564">
    <property type="entry name" value="U-box"/>
    <property type="match status" value="1"/>
</dbReference>
<evidence type="ECO:0000256" key="1">
    <source>
        <dbReference type="SAM" id="MobiDB-lite"/>
    </source>
</evidence>
<organism evidence="3 4">
    <name type="scientific">Raphidocelis subcapitata</name>
    <dbReference type="NCBI Taxonomy" id="307507"/>
    <lineage>
        <taxon>Eukaryota</taxon>
        <taxon>Viridiplantae</taxon>
        <taxon>Chlorophyta</taxon>
        <taxon>core chlorophytes</taxon>
        <taxon>Chlorophyceae</taxon>
        <taxon>CS clade</taxon>
        <taxon>Sphaeropleales</taxon>
        <taxon>Selenastraceae</taxon>
        <taxon>Raphidocelis</taxon>
    </lineage>
</organism>
<feature type="domain" description="U-box" evidence="2">
    <location>
        <begin position="277"/>
        <end position="354"/>
    </location>
</feature>
<feature type="region of interest" description="Disordered" evidence="1">
    <location>
        <begin position="205"/>
        <end position="226"/>
    </location>
</feature>
<evidence type="ECO:0000313" key="4">
    <source>
        <dbReference type="Proteomes" id="UP000247498"/>
    </source>
</evidence>
<feature type="compositionally biased region" description="Low complexity" evidence="1">
    <location>
        <begin position="410"/>
        <end position="421"/>
    </location>
</feature>
<dbReference type="InParanoid" id="A0A2V0PCU9"/>